<protein>
    <submittedName>
        <fullName evidence="1">DUF3721 domain-containing protein</fullName>
    </submittedName>
</protein>
<dbReference type="RefSeq" id="WP_100884057.1">
    <property type="nucleotide sequence ID" value="NZ_JAAORC010000002.1"/>
</dbReference>
<evidence type="ECO:0000313" key="2">
    <source>
        <dbReference type="Proteomes" id="UP000666562"/>
    </source>
</evidence>
<dbReference type="Pfam" id="PF12518">
    <property type="entry name" value="DUF3721"/>
    <property type="match status" value="1"/>
</dbReference>
<sequence length="58" mass="6761">MSILSLGCFNKPIEKEMKMPMLFDTKEQAEKEAYKFGCEGAHQMGDKWMPCSMHKHNH</sequence>
<accession>A0A8I1X4S3</accession>
<dbReference type="Proteomes" id="UP000666562">
    <property type="component" value="Unassembled WGS sequence"/>
</dbReference>
<proteinExistence type="predicted"/>
<name>A0A8I1X4S3_PROMR</name>
<dbReference type="EMBL" id="JAAORC010000002">
    <property type="protein sequence ID" value="MBO8223466.1"/>
    <property type="molecule type" value="Genomic_DNA"/>
</dbReference>
<organism evidence="1 2">
    <name type="scientific">Prochlorococcus marinus str. XMU1401</name>
    <dbReference type="NCBI Taxonomy" id="2052594"/>
    <lineage>
        <taxon>Bacteria</taxon>
        <taxon>Bacillati</taxon>
        <taxon>Cyanobacteriota</taxon>
        <taxon>Cyanophyceae</taxon>
        <taxon>Synechococcales</taxon>
        <taxon>Prochlorococcaceae</taxon>
        <taxon>Prochlorococcus</taxon>
    </lineage>
</organism>
<evidence type="ECO:0000313" key="1">
    <source>
        <dbReference type="EMBL" id="MBO8223466.1"/>
    </source>
</evidence>
<comment type="caution">
    <text evidence="1">The sequence shown here is derived from an EMBL/GenBank/DDBJ whole genome shotgun (WGS) entry which is preliminary data.</text>
</comment>
<dbReference type="AlphaFoldDB" id="A0A8I1X4S3"/>
<reference evidence="1" key="1">
    <citation type="submission" date="2020-03" db="EMBL/GenBank/DDBJ databases">
        <title>Genome differentiation and subclade ecological adaptation of Prochlorococcus HLII clade in the global ocean.</title>
        <authorList>
            <person name="Yan W."/>
            <person name="Fen X."/>
            <person name="Zhang W."/>
        </authorList>
    </citation>
    <scope>NUCLEOTIDE SEQUENCE</scope>
    <source>
        <strain evidence="1">XMU1401</strain>
    </source>
</reference>
<gene>
    <name evidence="1" type="ORF">HA142_08075</name>
</gene>
<dbReference type="InterPro" id="IPR022196">
    <property type="entry name" value="DUF3721"/>
</dbReference>